<dbReference type="EC" id="4.3.2.3" evidence="5"/>
<dbReference type="RefSeq" id="WP_169117801.1">
    <property type="nucleotide sequence ID" value="NZ_WTVG02000036.1"/>
</dbReference>
<evidence type="ECO:0000256" key="3">
    <source>
        <dbReference type="ARBA" id="ARBA00023239"/>
    </source>
</evidence>
<dbReference type="EMBL" id="WTVG01000013">
    <property type="protein sequence ID" value="NMG24392.1"/>
    <property type="molecule type" value="Genomic_DNA"/>
</dbReference>
<dbReference type="NCBIfam" id="NF009932">
    <property type="entry name" value="PRK13395.1"/>
    <property type="match status" value="1"/>
</dbReference>
<keyword evidence="7" id="KW-1185">Reference proteome</keyword>
<dbReference type="Pfam" id="PF04115">
    <property type="entry name" value="Ureidogly_lyase"/>
    <property type="match status" value="1"/>
</dbReference>
<evidence type="ECO:0000313" key="7">
    <source>
        <dbReference type="Proteomes" id="UP000615989"/>
    </source>
</evidence>
<sequence length="178" mass="19010">MNTKPAPAPTAPSPRTIVAEPLTREAFAPFGDVIEADDAVRHFPINGGNTVRYHDLANIDPGPDGHAILSIFRGEPRALPFAVEMMERHPLGSQAFVPVSGRPYLVVVAAAGEAPGVESLRVFRARGDQGVNYARGVWHHPLLALGAVSDFIVIDRAGPGHNCDEVTVADTVLIDIPR</sequence>
<accession>A0ABX1PM21</accession>
<dbReference type="InterPro" id="IPR047233">
    <property type="entry name" value="UAH_cupin"/>
</dbReference>
<keyword evidence="2 5" id="KW-0659">Purine metabolism</keyword>
<dbReference type="InterPro" id="IPR024060">
    <property type="entry name" value="Ureidoglycolate_lyase_dom_sf"/>
</dbReference>
<name>A0ABX1PM21_9RHOO</name>
<evidence type="ECO:0000256" key="2">
    <source>
        <dbReference type="ARBA" id="ARBA00022631"/>
    </source>
</evidence>
<dbReference type="HAMAP" id="MF_00616">
    <property type="entry name" value="Ureidogly_lyase"/>
    <property type="match status" value="1"/>
</dbReference>
<dbReference type="InterPro" id="IPR023525">
    <property type="entry name" value="Ureidogly_lyase_bac"/>
</dbReference>
<protein>
    <recommendedName>
        <fullName evidence="5">Ureidoglycolate lyase</fullName>
        <ecNumber evidence="5">4.3.2.3</ecNumber>
    </recommendedName>
    <alternativeName>
        <fullName evidence="5">Ureidoglycolatase</fullName>
    </alternativeName>
</protein>
<dbReference type="GO" id="GO:0050385">
    <property type="term" value="F:ureidoglycolate lyase activity"/>
    <property type="evidence" value="ECO:0007669"/>
    <property type="project" value="UniProtKB-EC"/>
</dbReference>
<comment type="pathway">
    <text evidence="5">Nitrogen metabolism; (S)-allantoin degradation.</text>
</comment>
<dbReference type="Proteomes" id="UP000615989">
    <property type="component" value="Unassembled WGS sequence"/>
</dbReference>
<dbReference type="PANTHER" id="PTHR21221:SF1">
    <property type="entry name" value="UREIDOGLYCOLATE LYASE"/>
    <property type="match status" value="1"/>
</dbReference>
<gene>
    <name evidence="5" type="primary">allA</name>
    <name evidence="6" type="ORF">GO606_06540</name>
</gene>
<organism evidence="6 7">
    <name type="scientific">Aromatoleum anaerobium</name>
    <dbReference type="NCBI Taxonomy" id="182180"/>
    <lineage>
        <taxon>Bacteria</taxon>
        <taxon>Pseudomonadati</taxon>
        <taxon>Pseudomonadota</taxon>
        <taxon>Betaproteobacteria</taxon>
        <taxon>Rhodocyclales</taxon>
        <taxon>Rhodocyclaceae</taxon>
        <taxon>Aromatoleum</taxon>
    </lineage>
</organism>
<comment type="subunit">
    <text evidence="1 5">Homodimer.</text>
</comment>
<dbReference type="CDD" id="cd20298">
    <property type="entry name" value="cupin_UAH"/>
    <property type="match status" value="1"/>
</dbReference>
<dbReference type="PIRSF" id="PIRSF017306">
    <property type="entry name" value="Ureidogly_hydro"/>
    <property type="match status" value="1"/>
</dbReference>
<dbReference type="InterPro" id="IPR011051">
    <property type="entry name" value="RmlC_Cupin_sf"/>
</dbReference>
<comment type="cofactor">
    <cofactor evidence="5">
        <name>Ni(2+)</name>
        <dbReference type="ChEBI" id="CHEBI:49786"/>
    </cofactor>
</comment>
<dbReference type="InterPro" id="IPR007247">
    <property type="entry name" value="Ureidogly_lyase"/>
</dbReference>
<reference evidence="6" key="1">
    <citation type="submission" date="2019-12" db="EMBL/GenBank/DDBJ databases">
        <title>Comparative genomics gives insights into the taxonomy of the Azoarcus-Aromatoleum group and reveals separate origins of nif in the plant-associated Azoarcus and non-plant-associated Aromatoleum sub-groups.</title>
        <authorList>
            <person name="Lafos M."/>
            <person name="Maluk M."/>
            <person name="Batista M."/>
            <person name="Junghare M."/>
            <person name="Carmona M."/>
            <person name="Faoro H."/>
            <person name="Cruz L.M."/>
            <person name="Battistoni F."/>
            <person name="De Souza E."/>
            <person name="Pedrosa F."/>
            <person name="Chen W.-M."/>
            <person name="Poole P.S."/>
            <person name="Dixon R.A."/>
            <person name="James E.K."/>
        </authorList>
    </citation>
    <scope>NUCLEOTIDE SEQUENCE</scope>
    <source>
        <strain evidence="6">LuFRes1</strain>
    </source>
</reference>
<proteinExistence type="inferred from homology"/>
<dbReference type="Gene3D" id="2.60.120.480">
    <property type="entry name" value="Ureidoglycolate hydrolase"/>
    <property type="match status" value="1"/>
</dbReference>
<dbReference type="PANTHER" id="PTHR21221">
    <property type="entry name" value="UREIDOGLYCOLATE HYDROLASE"/>
    <property type="match status" value="1"/>
</dbReference>
<evidence type="ECO:0000313" key="6">
    <source>
        <dbReference type="EMBL" id="NMG24392.1"/>
    </source>
</evidence>
<evidence type="ECO:0000256" key="4">
    <source>
        <dbReference type="ARBA" id="ARBA00047684"/>
    </source>
</evidence>
<evidence type="ECO:0000256" key="1">
    <source>
        <dbReference type="ARBA" id="ARBA00011738"/>
    </source>
</evidence>
<comment type="catalytic activity">
    <reaction evidence="4 5">
        <text>(S)-ureidoglycolate = urea + glyoxylate</text>
        <dbReference type="Rhea" id="RHEA:11304"/>
        <dbReference type="ChEBI" id="CHEBI:16199"/>
        <dbReference type="ChEBI" id="CHEBI:36655"/>
        <dbReference type="ChEBI" id="CHEBI:57296"/>
        <dbReference type="EC" id="4.3.2.3"/>
    </reaction>
</comment>
<dbReference type="SUPFAM" id="SSF51182">
    <property type="entry name" value="RmlC-like cupins"/>
    <property type="match status" value="1"/>
</dbReference>
<comment type="similarity">
    <text evidence="5">Belongs to the ureidoglycolate lyase family.</text>
</comment>
<keyword evidence="3 5" id="KW-0456">Lyase</keyword>
<evidence type="ECO:0000256" key="5">
    <source>
        <dbReference type="HAMAP-Rule" id="MF_00616"/>
    </source>
</evidence>
<comment type="function">
    <text evidence="5">Catalyzes the catabolism of the allantoin degradation intermediate (S)-ureidoglycolate, generating urea and glyoxylate. Involved in the utilization of allantoin as nitrogen source.</text>
</comment>
<comment type="caution">
    <text evidence="6">The sequence shown here is derived from an EMBL/GenBank/DDBJ whole genome shotgun (WGS) entry which is preliminary data.</text>
</comment>